<comment type="function">
    <text evidence="5">Catalyzes the phosphorylation of the 3'-hydroxyl group of dephosphocoenzyme A to form coenzyme A.</text>
</comment>
<dbReference type="GO" id="GO:0015937">
    <property type="term" value="P:coenzyme A biosynthetic process"/>
    <property type="evidence" value="ECO:0007669"/>
    <property type="project" value="UniProtKB-UniRule"/>
</dbReference>
<comment type="similarity">
    <text evidence="1 5">Belongs to the CoaE family.</text>
</comment>
<accession>A0A081G3L9</accession>
<dbReference type="InterPro" id="IPR001977">
    <property type="entry name" value="Depp_CoAkinase"/>
</dbReference>
<dbReference type="GO" id="GO:0005524">
    <property type="term" value="F:ATP binding"/>
    <property type="evidence" value="ECO:0007669"/>
    <property type="project" value="UniProtKB-UniRule"/>
</dbReference>
<dbReference type="PANTHER" id="PTHR10695:SF46">
    <property type="entry name" value="BIFUNCTIONAL COENZYME A SYNTHASE-RELATED"/>
    <property type="match status" value="1"/>
</dbReference>
<dbReference type="PROSITE" id="PS51219">
    <property type="entry name" value="DPCK"/>
    <property type="match status" value="1"/>
</dbReference>
<dbReference type="PANTHER" id="PTHR10695">
    <property type="entry name" value="DEPHOSPHO-COA KINASE-RELATED"/>
    <property type="match status" value="1"/>
</dbReference>
<keyword evidence="4 5" id="KW-0173">Coenzyme A biosynthesis</keyword>
<evidence type="ECO:0000256" key="6">
    <source>
        <dbReference type="NCBIfam" id="TIGR00152"/>
    </source>
</evidence>
<proteinExistence type="inferred from homology"/>
<feature type="binding site" evidence="5">
    <location>
        <begin position="14"/>
        <end position="19"/>
    </location>
    <ligand>
        <name>ATP</name>
        <dbReference type="ChEBI" id="CHEBI:30616"/>
    </ligand>
</feature>
<evidence type="ECO:0000256" key="1">
    <source>
        <dbReference type="ARBA" id="ARBA00009018"/>
    </source>
</evidence>
<sequence>MSGVLKVGLTGGIGSGKSAAARLFAEMGVPIVDADVVAREVVEPGSAALSSIADHFGAELLLDNGQLNRARLREIIFDDAEQKRWLEALLHPLIRQRIVEQLSQQGHDYLILVSPLLIESGQSQLVDLIVVVDVDEQTQLQRTISRDGVDRQQVERILAAQMPRQERCDRADYLIDNGGDFDQLRAQVESVHKALLQKAGDKI</sequence>
<evidence type="ECO:0000313" key="8">
    <source>
        <dbReference type="Proteomes" id="UP000028252"/>
    </source>
</evidence>
<keyword evidence="5 7" id="KW-0418">Kinase</keyword>
<dbReference type="GO" id="GO:0004140">
    <property type="term" value="F:dephospho-CoA kinase activity"/>
    <property type="evidence" value="ECO:0007669"/>
    <property type="project" value="UniProtKB-UniRule"/>
</dbReference>
<dbReference type="Proteomes" id="UP000028252">
    <property type="component" value="Unassembled WGS sequence"/>
</dbReference>
<dbReference type="InterPro" id="IPR027417">
    <property type="entry name" value="P-loop_NTPase"/>
</dbReference>
<comment type="pathway">
    <text evidence="5">Cofactor biosynthesis; coenzyme A biosynthesis; CoA from (R)-pantothenate: step 5/5.</text>
</comment>
<keyword evidence="3 5" id="KW-0067">ATP-binding</keyword>
<evidence type="ECO:0000256" key="2">
    <source>
        <dbReference type="ARBA" id="ARBA00022741"/>
    </source>
</evidence>
<dbReference type="NCBIfam" id="TIGR00152">
    <property type="entry name" value="dephospho-CoA kinase"/>
    <property type="match status" value="1"/>
</dbReference>
<dbReference type="PATRIC" id="fig|1232683.4.peg.326"/>
<protein>
    <recommendedName>
        <fullName evidence="5 6">Dephospho-CoA kinase</fullName>
        <ecNumber evidence="5 6">2.7.1.24</ecNumber>
    </recommendedName>
    <alternativeName>
        <fullName evidence="5">Dephosphocoenzyme A kinase</fullName>
    </alternativeName>
</protein>
<evidence type="ECO:0000256" key="4">
    <source>
        <dbReference type="ARBA" id="ARBA00022993"/>
    </source>
</evidence>
<dbReference type="Gene3D" id="3.40.50.300">
    <property type="entry name" value="P-loop containing nucleotide triphosphate hydrolases"/>
    <property type="match status" value="1"/>
</dbReference>
<dbReference type="EC" id="2.7.1.24" evidence="5 6"/>
<evidence type="ECO:0000313" key="7">
    <source>
        <dbReference type="EMBL" id="KEA65374.1"/>
    </source>
</evidence>
<keyword evidence="5 7" id="KW-0808">Transferase</keyword>
<evidence type="ECO:0000256" key="3">
    <source>
        <dbReference type="ARBA" id="ARBA00022840"/>
    </source>
</evidence>
<dbReference type="GO" id="GO:0005737">
    <property type="term" value="C:cytoplasm"/>
    <property type="evidence" value="ECO:0007669"/>
    <property type="project" value="UniProtKB-SubCell"/>
</dbReference>
<dbReference type="Pfam" id="PF01121">
    <property type="entry name" value="CoaE"/>
    <property type="match status" value="1"/>
</dbReference>
<dbReference type="RefSeq" id="WP_036182803.1">
    <property type="nucleotide sequence ID" value="NZ_JMQN01000011.1"/>
</dbReference>
<keyword evidence="8" id="KW-1185">Reference proteome</keyword>
<evidence type="ECO:0000256" key="5">
    <source>
        <dbReference type="HAMAP-Rule" id="MF_00376"/>
    </source>
</evidence>
<comment type="catalytic activity">
    <reaction evidence="5">
        <text>3'-dephospho-CoA + ATP = ADP + CoA + H(+)</text>
        <dbReference type="Rhea" id="RHEA:18245"/>
        <dbReference type="ChEBI" id="CHEBI:15378"/>
        <dbReference type="ChEBI" id="CHEBI:30616"/>
        <dbReference type="ChEBI" id="CHEBI:57287"/>
        <dbReference type="ChEBI" id="CHEBI:57328"/>
        <dbReference type="ChEBI" id="CHEBI:456216"/>
        <dbReference type="EC" id="2.7.1.24"/>
    </reaction>
</comment>
<dbReference type="OrthoDB" id="9812943at2"/>
<dbReference type="HAMAP" id="MF_00376">
    <property type="entry name" value="Dephospho_CoA_kinase"/>
    <property type="match status" value="1"/>
</dbReference>
<name>A0A081G3L9_9GAMM</name>
<dbReference type="STRING" id="1232683.ADIMK_0331"/>
<dbReference type="CDD" id="cd02022">
    <property type="entry name" value="DPCK"/>
    <property type="match status" value="1"/>
</dbReference>
<gene>
    <name evidence="5" type="primary">coaE</name>
    <name evidence="7" type="ORF">ADIMK_0331</name>
</gene>
<reference evidence="7 8" key="1">
    <citation type="submission" date="2014-04" db="EMBL/GenBank/DDBJ databases">
        <title>Marinobacterium kochiensis sp. nov., isolated from sediment sample collected from Kochi backwaters in Kerala, India.</title>
        <authorList>
            <person name="Singh A."/>
            <person name="Pinnaka A.K."/>
        </authorList>
    </citation>
    <scope>NUCLEOTIDE SEQUENCE [LARGE SCALE GENOMIC DNA]</scope>
    <source>
        <strain evidence="7 8">AK27</strain>
    </source>
</reference>
<dbReference type="eggNOG" id="COG0237">
    <property type="taxonomic scope" value="Bacteria"/>
</dbReference>
<dbReference type="SUPFAM" id="SSF52540">
    <property type="entry name" value="P-loop containing nucleoside triphosphate hydrolases"/>
    <property type="match status" value="1"/>
</dbReference>
<organism evidence="7 8">
    <name type="scientific">Marinobacterium lacunae</name>
    <dbReference type="NCBI Taxonomy" id="1232683"/>
    <lineage>
        <taxon>Bacteria</taxon>
        <taxon>Pseudomonadati</taxon>
        <taxon>Pseudomonadota</taxon>
        <taxon>Gammaproteobacteria</taxon>
        <taxon>Oceanospirillales</taxon>
        <taxon>Oceanospirillaceae</taxon>
        <taxon>Marinobacterium</taxon>
    </lineage>
</organism>
<dbReference type="UniPathway" id="UPA00241">
    <property type="reaction ID" value="UER00356"/>
</dbReference>
<comment type="subcellular location">
    <subcellularLocation>
        <location evidence="5">Cytoplasm</location>
    </subcellularLocation>
</comment>
<dbReference type="AlphaFoldDB" id="A0A081G3L9"/>
<keyword evidence="2 5" id="KW-0547">Nucleotide-binding</keyword>
<comment type="caution">
    <text evidence="7">The sequence shown here is derived from an EMBL/GenBank/DDBJ whole genome shotgun (WGS) entry which is preliminary data.</text>
</comment>
<dbReference type="EMBL" id="JMQN01000011">
    <property type="protein sequence ID" value="KEA65374.1"/>
    <property type="molecule type" value="Genomic_DNA"/>
</dbReference>
<keyword evidence="5" id="KW-0963">Cytoplasm</keyword>